<evidence type="ECO:0000259" key="5">
    <source>
        <dbReference type="Pfam" id="PF00890"/>
    </source>
</evidence>
<evidence type="ECO:0000256" key="3">
    <source>
        <dbReference type="ARBA" id="ARBA00022827"/>
    </source>
</evidence>
<dbReference type="Gene3D" id="3.50.50.60">
    <property type="entry name" value="FAD/NAD(P)-binding domain"/>
    <property type="match status" value="2"/>
</dbReference>
<dbReference type="InterPro" id="IPR003953">
    <property type="entry name" value="FAD-dep_OxRdtase_2_FAD-bd"/>
</dbReference>
<evidence type="ECO:0000256" key="1">
    <source>
        <dbReference type="ARBA" id="ARBA00001974"/>
    </source>
</evidence>
<dbReference type="Pfam" id="PF00890">
    <property type="entry name" value="FAD_binding_2"/>
    <property type="match status" value="1"/>
</dbReference>
<dbReference type="InterPro" id="IPR036188">
    <property type="entry name" value="FAD/NAD-bd_sf"/>
</dbReference>
<dbReference type="GO" id="GO:0016491">
    <property type="term" value="F:oxidoreductase activity"/>
    <property type="evidence" value="ECO:0007669"/>
    <property type="project" value="UniProtKB-KW"/>
</dbReference>
<dbReference type="InterPro" id="IPR050315">
    <property type="entry name" value="FAD-oxidoreductase_2"/>
</dbReference>
<keyword evidence="7" id="KW-1185">Reference proteome</keyword>
<dbReference type="STRING" id="253628.A0A0D1XTD6"/>
<dbReference type="RefSeq" id="XP_016215835.1">
    <property type="nucleotide sequence ID" value="XM_016356312.1"/>
</dbReference>
<dbReference type="PANTHER" id="PTHR43400:SF10">
    <property type="entry name" value="3-OXOSTEROID 1-DEHYDROGENASE"/>
    <property type="match status" value="1"/>
</dbReference>
<keyword evidence="2" id="KW-0285">Flavoprotein</keyword>
<keyword evidence="3" id="KW-0274">FAD</keyword>
<reference evidence="6 7" key="1">
    <citation type="submission" date="2015-01" db="EMBL/GenBank/DDBJ databases">
        <title>The Genome Sequence of Ochroconis gallopava CBS43764.</title>
        <authorList>
            <consortium name="The Broad Institute Genomics Platform"/>
            <person name="Cuomo C."/>
            <person name="de Hoog S."/>
            <person name="Gorbushina A."/>
            <person name="Stielow B."/>
            <person name="Teixiera M."/>
            <person name="Abouelleil A."/>
            <person name="Chapman S.B."/>
            <person name="Priest M."/>
            <person name="Young S.K."/>
            <person name="Wortman J."/>
            <person name="Nusbaum C."/>
            <person name="Birren B."/>
        </authorList>
    </citation>
    <scope>NUCLEOTIDE SEQUENCE [LARGE SCALE GENOMIC DNA]</scope>
    <source>
        <strain evidence="6 7">CBS 43764</strain>
    </source>
</reference>
<comment type="cofactor">
    <cofactor evidence="1">
        <name>FAD</name>
        <dbReference type="ChEBI" id="CHEBI:57692"/>
    </cofactor>
</comment>
<name>A0A0D1XTD6_9PEZI</name>
<dbReference type="PRINTS" id="PR00411">
    <property type="entry name" value="PNDRDTASEI"/>
</dbReference>
<dbReference type="GeneID" id="27311124"/>
<protein>
    <recommendedName>
        <fullName evidence="5">FAD-dependent oxidoreductase 2 FAD-binding domain-containing protein</fullName>
    </recommendedName>
</protein>
<dbReference type="InterPro" id="IPR027477">
    <property type="entry name" value="Succ_DH/fumarate_Rdtase_cat_sf"/>
</dbReference>
<gene>
    <name evidence="6" type="ORF">PV09_03151</name>
</gene>
<evidence type="ECO:0000256" key="4">
    <source>
        <dbReference type="ARBA" id="ARBA00023002"/>
    </source>
</evidence>
<dbReference type="SUPFAM" id="SSF51905">
    <property type="entry name" value="FAD/NAD(P)-binding domain"/>
    <property type="match status" value="1"/>
</dbReference>
<proteinExistence type="predicted"/>
<evidence type="ECO:0000313" key="7">
    <source>
        <dbReference type="Proteomes" id="UP000053259"/>
    </source>
</evidence>
<keyword evidence="4" id="KW-0560">Oxidoreductase</keyword>
<accession>A0A0D1XTD6</accession>
<dbReference type="SUPFAM" id="SSF56425">
    <property type="entry name" value="Succinate dehydrogenase/fumarate reductase flavoprotein, catalytic domain"/>
    <property type="match status" value="1"/>
</dbReference>
<dbReference type="HOGENOM" id="CLU_011398_4_2_1"/>
<dbReference type="Proteomes" id="UP000053259">
    <property type="component" value="Unassembled WGS sequence"/>
</dbReference>
<dbReference type="EMBL" id="KN847536">
    <property type="protein sequence ID" value="KIW05966.1"/>
    <property type="molecule type" value="Genomic_DNA"/>
</dbReference>
<evidence type="ECO:0000256" key="2">
    <source>
        <dbReference type="ARBA" id="ARBA00022630"/>
    </source>
</evidence>
<evidence type="ECO:0000313" key="6">
    <source>
        <dbReference type="EMBL" id="KIW05966.1"/>
    </source>
</evidence>
<feature type="domain" description="FAD-dependent oxidoreductase 2 FAD-binding" evidence="5">
    <location>
        <begin position="47"/>
        <end position="573"/>
    </location>
</feature>
<dbReference type="OrthoDB" id="7777654at2759"/>
<dbReference type="VEuPathDB" id="FungiDB:PV09_03151"/>
<organism evidence="6 7">
    <name type="scientific">Verruconis gallopava</name>
    <dbReference type="NCBI Taxonomy" id="253628"/>
    <lineage>
        <taxon>Eukaryota</taxon>
        <taxon>Fungi</taxon>
        <taxon>Dikarya</taxon>
        <taxon>Ascomycota</taxon>
        <taxon>Pezizomycotina</taxon>
        <taxon>Dothideomycetes</taxon>
        <taxon>Pleosporomycetidae</taxon>
        <taxon>Venturiales</taxon>
        <taxon>Sympoventuriaceae</taxon>
        <taxon>Verruconis</taxon>
    </lineage>
</organism>
<sequence>MVRGAKTIFAGVGALGAFLGAKQYSESQLKKKRWTVPELAATDASTDVLIVGTGAAGLLAALRAKHQGLNPMIVEKSAKIGGTTSYSGGVMWIPNSGLNLGVEDSKEEALTYLNAIIGDVGPASSQARRVAFLENGPKMIQWIVKEGLKLRPLVGYPDYFPDKPGGKPNGGRNVEPGLFNRNEVGEWGQLIDKQPVRPPIPVFTFEAVKLFRAKVSWDGWWAATKVLTYRTGWEKLMGRDPVTLGQSLICQLLKMNLEQGVPIHLQTRLKDIIVENDRIKGAVVEKDGKEITIKTENVILAAGGFARSKELRTKYQKQVGEALWTNAVPSDTGDALSLALKHDIATALLHGGWWGVTFREPSTGTNYWSLFERGLPHSIIVDSKGQRYTNEAQSYNAIGLEILKHDLEVPSIPSTLIIDSNHRNRYMLTTKFLPGFTPKSAIDSGFITKADTIQDLATQLGIDAAALEKTVERFNGFAENGKDEDFHRGESAYDKYFGDPAYTKNRNLGTIAKPPFYAVRVWPGDLGTKGGVLTDEFGRALKQNGKVLEGLYAVGNSSASVMGNTYPGAGGTLGPAVTFAFIAADHVATRR</sequence>
<dbReference type="Gene3D" id="3.90.700.10">
    <property type="entry name" value="Succinate dehydrogenase/fumarate reductase flavoprotein, catalytic domain"/>
    <property type="match status" value="1"/>
</dbReference>
<dbReference type="PANTHER" id="PTHR43400">
    <property type="entry name" value="FUMARATE REDUCTASE"/>
    <property type="match status" value="1"/>
</dbReference>
<dbReference type="AlphaFoldDB" id="A0A0D1XTD6"/>
<dbReference type="InParanoid" id="A0A0D1XTD6"/>
<dbReference type="GO" id="GO:0008202">
    <property type="term" value="P:steroid metabolic process"/>
    <property type="evidence" value="ECO:0007669"/>
    <property type="project" value="UniProtKB-ARBA"/>
</dbReference>